<name>A0A821S6P0_9NEOP</name>
<sequence length="100" mass="11293">MPHSDGVLIQGGTVDVFYPFKMAAAREETERSTRSAQQMSCCCEDRGLTLDSVLGLCLEVSNPVVRGQEVFSTKPWCRIRMLFIFSIHTALIFQYLSENK</sequence>
<evidence type="ECO:0000313" key="2">
    <source>
        <dbReference type="Proteomes" id="UP000663880"/>
    </source>
</evidence>
<dbReference type="Proteomes" id="UP000663880">
    <property type="component" value="Unassembled WGS sequence"/>
</dbReference>
<organism evidence="1 2">
    <name type="scientific">Pieris macdunnoughi</name>
    <dbReference type="NCBI Taxonomy" id="345717"/>
    <lineage>
        <taxon>Eukaryota</taxon>
        <taxon>Metazoa</taxon>
        <taxon>Ecdysozoa</taxon>
        <taxon>Arthropoda</taxon>
        <taxon>Hexapoda</taxon>
        <taxon>Insecta</taxon>
        <taxon>Pterygota</taxon>
        <taxon>Neoptera</taxon>
        <taxon>Endopterygota</taxon>
        <taxon>Lepidoptera</taxon>
        <taxon>Glossata</taxon>
        <taxon>Ditrysia</taxon>
        <taxon>Papilionoidea</taxon>
        <taxon>Pieridae</taxon>
        <taxon>Pierinae</taxon>
        <taxon>Pieris</taxon>
    </lineage>
</organism>
<dbReference type="EMBL" id="CAJOBZ010000017">
    <property type="protein sequence ID" value="CAF4853395.1"/>
    <property type="molecule type" value="Genomic_DNA"/>
</dbReference>
<evidence type="ECO:0000313" key="1">
    <source>
        <dbReference type="EMBL" id="CAF4853395.1"/>
    </source>
</evidence>
<proteinExistence type="predicted"/>
<accession>A0A821S6P0</accession>
<protein>
    <submittedName>
        <fullName evidence="1">Uncharacterized protein</fullName>
    </submittedName>
</protein>
<dbReference type="AlphaFoldDB" id="A0A821S6P0"/>
<comment type="caution">
    <text evidence="1">The sequence shown here is derived from an EMBL/GenBank/DDBJ whole genome shotgun (WGS) entry which is preliminary data.</text>
</comment>
<gene>
    <name evidence="1" type="ORF">PMACD_LOCUS7261</name>
</gene>
<reference evidence="1" key="1">
    <citation type="submission" date="2021-02" db="EMBL/GenBank/DDBJ databases">
        <authorList>
            <person name="Steward A R."/>
        </authorList>
    </citation>
    <scope>NUCLEOTIDE SEQUENCE</scope>
</reference>
<keyword evidence="2" id="KW-1185">Reference proteome</keyword>